<evidence type="ECO:0000256" key="8">
    <source>
        <dbReference type="ARBA" id="ARBA00022777"/>
    </source>
</evidence>
<dbReference type="PROSITE" id="PS01187">
    <property type="entry name" value="EGF_CA"/>
    <property type="match status" value="1"/>
</dbReference>
<evidence type="ECO:0000259" key="17">
    <source>
        <dbReference type="PROSITE" id="PS50026"/>
    </source>
</evidence>
<dbReference type="InterPro" id="IPR001881">
    <property type="entry name" value="EGF-like_Ca-bd_dom"/>
</dbReference>
<dbReference type="GO" id="GO:0005524">
    <property type="term" value="F:ATP binding"/>
    <property type="evidence" value="ECO:0007669"/>
    <property type="project" value="UniProtKB-UniRule"/>
</dbReference>
<keyword evidence="4" id="KW-0808">Transferase</keyword>
<dbReference type="InterPro" id="IPR017441">
    <property type="entry name" value="Protein_kinase_ATP_BS"/>
</dbReference>
<protein>
    <recommendedName>
        <fullName evidence="20">Protein kinase domain-containing protein</fullName>
    </recommendedName>
</protein>
<dbReference type="PANTHER" id="PTHR27005:SF394">
    <property type="entry name" value="OS02G0808100 PROTEIN"/>
    <property type="match status" value="1"/>
</dbReference>
<evidence type="ECO:0000256" key="13">
    <source>
        <dbReference type="PROSITE-ProRule" id="PRU10141"/>
    </source>
</evidence>
<keyword evidence="19" id="KW-1185">Reference proteome</keyword>
<dbReference type="PROSITE" id="PS50026">
    <property type="entry name" value="EGF_3"/>
    <property type="match status" value="1"/>
</dbReference>
<dbReference type="FunFam" id="1.10.510.10:FF:000084">
    <property type="entry name" value="Wall-associated receptor kinase 2"/>
    <property type="match status" value="1"/>
</dbReference>
<evidence type="ECO:0000256" key="2">
    <source>
        <dbReference type="ARBA" id="ARBA00022527"/>
    </source>
</evidence>
<dbReference type="Gene3D" id="2.10.25.10">
    <property type="entry name" value="Laminin"/>
    <property type="match status" value="1"/>
</dbReference>
<evidence type="ECO:0000313" key="19">
    <source>
        <dbReference type="Proteomes" id="UP000734854"/>
    </source>
</evidence>
<dbReference type="GO" id="GO:0030247">
    <property type="term" value="F:polysaccharide binding"/>
    <property type="evidence" value="ECO:0007669"/>
    <property type="project" value="InterPro"/>
</dbReference>
<evidence type="ECO:0000313" key="18">
    <source>
        <dbReference type="EMBL" id="KAG6469626.1"/>
    </source>
</evidence>
<feature type="transmembrane region" description="Helical" evidence="14">
    <location>
        <begin position="521"/>
        <end position="543"/>
    </location>
</feature>
<evidence type="ECO:0000256" key="10">
    <source>
        <dbReference type="ARBA" id="ARBA00023157"/>
    </source>
</evidence>
<keyword evidence="14" id="KW-1133">Transmembrane helix</keyword>
<dbReference type="InterPro" id="IPR000152">
    <property type="entry name" value="EGF-type_Asp/Asn_hydroxyl_site"/>
</dbReference>
<dbReference type="PROSITE" id="PS50011">
    <property type="entry name" value="PROTEIN_KINASE_DOM"/>
    <property type="match status" value="1"/>
</dbReference>
<dbReference type="InterPro" id="IPR045274">
    <property type="entry name" value="WAK-like"/>
</dbReference>
<proteinExistence type="predicted"/>
<keyword evidence="9 13" id="KW-0067">ATP-binding</keyword>
<keyword evidence="14" id="KW-0472">Membrane</keyword>
<evidence type="ECO:0000256" key="3">
    <source>
        <dbReference type="ARBA" id="ARBA00022536"/>
    </source>
</evidence>
<name>A0A8J5CU47_ZINOF</name>
<feature type="binding site" evidence="13">
    <location>
        <position position="621"/>
    </location>
    <ligand>
        <name>ATP</name>
        <dbReference type="ChEBI" id="CHEBI:30616"/>
    </ligand>
</feature>
<evidence type="ECO:0000256" key="11">
    <source>
        <dbReference type="ARBA" id="ARBA00023180"/>
    </source>
</evidence>
<keyword evidence="5 15" id="KW-0732">Signal</keyword>
<dbReference type="CDD" id="cd00054">
    <property type="entry name" value="EGF_CA"/>
    <property type="match status" value="1"/>
</dbReference>
<evidence type="ECO:0000256" key="9">
    <source>
        <dbReference type="ARBA" id="ARBA00022840"/>
    </source>
</evidence>
<dbReference type="GO" id="GO:0005509">
    <property type="term" value="F:calcium ion binding"/>
    <property type="evidence" value="ECO:0007669"/>
    <property type="project" value="InterPro"/>
</dbReference>
<evidence type="ECO:0000256" key="14">
    <source>
        <dbReference type="SAM" id="Phobius"/>
    </source>
</evidence>
<dbReference type="InterPro" id="IPR049883">
    <property type="entry name" value="NOTCH1_EGF-like"/>
</dbReference>
<evidence type="ECO:0000259" key="16">
    <source>
        <dbReference type="PROSITE" id="PS50011"/>
    </source>
</evidence>
<dbReference type="SMART" id="SM00220">
    <property type="entry name" value="S_TKc"/>
    <property type="match status" value="1"/>
</dbReference>
<feature type="domain" description="Protein kinase" evidence="16">
    <location>
        <begin position="592"/>
        <end position="874"/>
    </location>
</feature>
<dbReference type="GO" id="GO:0005886">
    <property type="term" value="C:plasma membrane"/>
    <property type="evidence" value="ECO:0007669"/>
    <property type="project" value="TreeGrafter"/>
</dbReference>
<dbReference type="PROSITE" id="PS00010">
    <property type="entry name" value="ASX_HYDROXYL"/>
    <property type="match status" value="1"/>
</dbReference>
<dbReference type="SMART" id="SM00181">
    <property type="entry name" value="EGF"/>
    <property type="match status" value="3"/>
</dbReference>
<keyword evidence="7 13" id="KW-0547">Nucleotide-binding</keyword>
<keyword evidence="6" id="KW-0677">Repeat</keyword>
<dbReference type="InterPro" id="IPR008271">
    <property type="entry name" value="Ser/Thr_kinase_AS"/>
</dbReference>
<dbReference type="GO" id="GO:0007166">
    <property type="term" value="P:cell surface receptor signaling pathway"/>
    <property type="evidence" value="ECO:0007669"/>
    <property type="project" value="InterPro"/>
</dbReference>
<dbReference type="AlphaFoldDB" id="A0A8J5CU47"/>
<organism evidence="18 19">
    <name type="scientific">Zingiber officinale</name>
    <name type="common">Ginger</name>
    <name type="synonym">Amomum zingiber</name>
    <dbReference type="NCBI Taxonomy" id="94328"/>
    <lineage>
        <taxon>Eukaryota</taxon>
        <taxon>Viridiplantae</taxon>
        <taxon>Streptophyta</taxon>
        <taxon>Embryophyta</taxon>
        <taxon>Tracheophyta</taxon>
        <taxon>Spermatophyta</taxon>
        <taxon>Magnoliopsida</taxon>
        <taxon>Liliopsida</taxon>
        <taxon>Zingiberales</taxon>
        <taxon>Zingiberaceae</taxon>
        <taxon>Zingiber</taxon>
    </lineage>
</organism>
<dbReference type="SMART" id="SM00179">
    <property type="entry name" value="EGF_CA"/>
    <property type="match status" value="1"/>
</dbReference>
<dbReference type="Pfam" id="PF07645">
    <property type="entry name" value="EGF_CA"/>
    <property type="match status" value="1"/>
</dbReference>
<keyword evidence="11" id="KW-0325">Glycoprotein</keyword>
<evidence type="ECO:0000256" key="5">
    <source>
        <dbReference type="ARBA" id="ARBA00022729"/>
    </source>
</evidence>
<keyword evidence="8" id="KW-0418">Kinase</keyword>
<evidence type="ECO:0000256" key="1">
    <source>
        <dbReference type="ARBA" id="ARBA00004479"/>
    </source>
</evidence>
<dbReference type="Gene3D" id="3.30.200.20">
    <property type="entry name" value="Phosphorylase Kinase, domain 1"/>
    <property type="match status" value="1"/>
</dbReference>
<feature type="domain" description="EGF-like" evidence="17">
    <location>
        <begin position="466"/>
        <end position="508"/>
    </location>
</feature>
<accession>A0A8J5CU47</accession>
<evidence type="ECO:0000256" key="12">
    <source>
        <dbReference type="PROSITE-ProRule" id="PRU00076"/>
    </source>
</evidence>
<evidence type="ECO:0008006" key="20">
    <source>
        <dbReference type="Google" id="ProtNLM"/>
    </source>
</evidence>
<dbReference type="GO" id="GO:0004674">
    <property type="term" value="F:protein serine/threonine kinase activity"/>
    <property type="evidence" value="ECO:0007669"/>
    <property type="project" value="UniProtKB-KW"/>
</dbReference>
<dbReference type="Gene3D" id="1.10.510.10">
    <property type="entry name" value="Transferase(Phosphotransferase) domain 1"/>
    <property type="match status" value="1"/>
</dbReference>
<dbReference type="PROSITE" id="PS00107">
    <property type="entry name" value="PROTEIN_KINASE_ATP"/>
    <property type="match status" value="1"/>
</dbReference>
<keyword evidence="10" id="KW-1015">Disulfide bond</keyword>
<evidence type="ECO:0000256" key="15">
    <source>
        <dbReference type="SAM" id="SignalP"/>
    </source>
</evidence>
<dbReference type="PROSITE" id="PS00108">
    <property type="entry name" value="PROTEIN_KINASE_ST"/>
    <property type="match status" value="1"/>
</dbReference>
<dbReference type="Pfam" id="PF13947">
    <property type="entry name" value="GUB_WAK_bind"/>
    <property type="match status" value="2"/>
</dbReference>
<comment type="caution">
    <text evidence="18">The sequence shown here is derived from an EMBL/GenBank/DDBJ whole genome shotgun (WGS) entry which is preliminary data.</text>
</comment>
<keyword evidence="2" id="KW-0723">Serine/threonine-protein kinase</keyword>
<dbReference type="PANTHER" id="PTHR27005">
    <property type="entry name" value="WALL-ASSOCIATED RECEPTOR KINASE-LIKE 21"/>
    <property type="match status" value="1"/>
</dbReference>
<dbReference type="SUPFAM" id="SSF57196">
    <property type="entry name" value="EGF/Laminin"/>
    <property type="match status" value="1"/>
</dbReference>
<dbReference type="InterPro" id="IPR011009">
    <property type="entry name" value="Kinase-like_dom_sf"/>
</dbReference>
<sequence>MLHIILLISLEGATSWLMEHENFTLPSNCSKTCGGIQIEYPFGIGTNCSYAVGFNLTCSQDQDHPRLLLGDGNIQVRAFDMNEGLVIIESPYGTLDVDAQSNNTALINLKDLPLSFGLFSTDFESIFQFNRLYVAGCSVTAIIVDLDTNSAIDACTTICSTTINIPTTQQMYMSRNEYCSIDLMDSVRFTNLSLAIQLNRLDEKMDHMIINSTSSIIATIYDDFLTDYDDFQRFIDDRNRTGMMASLAWYLNDYSTCKEAMERTNTYACRSDKSECYDVFFEDALYRSGYKCRCSSYYVGNPYLHDGCQLENNFTLTPAKDCQSKCGNVTISFPFGLKQGCYRDEGFALTCEETSSPPTLLIDDYVVSKISLKEGQLECTIYFYFSDNRHSHFTSSKDQTIMNWVIANQSCKDASKDNATFACIYENSSCLDVKNEGYRCICKHGYDGNPYLPDGCQVFALEYILDIDECNQQSHLCSQGATCQNLHGSYNCQCPEGTHGDAYNGTCIPAQSQKLPFGIKVTIGGGSGVIIFLVFIMCLYIVYHRRKLEETKRKYFKQHGGYELVEKMKLERGLNKFKIFESKELEKATNHFDDKNIIGKGGNGVVYKGVLENQIIVAIKKPKIINEDLKKQFGTETLILSYINHVNIVNLLGCCLETEMPLLVYEFVSNGTLFHLIHENENQAPTSLDTRLLIAYESADALDYLHSKASPQIIHGDVKPSNILLDMDYTAKISDFGASKMIPKGEKQFATLLQFTHGYIDPECLMTYELTYKSDVYSFGVVLLELFTGKKVISFEESEEQKSLVSTFTILENQNRVSDILDNQVKLEANMEFIQKLTVLIKECLKSKGKDRPTMKEVAEELNGLRTLKKHPFVGQHNVDEVESLLNGLSNVNHVDYTTFNIESKLTE</sequence>
<reference evidence="18 19" key="1">
    <citation type="submission" date="2020-08" db="EMBL/GenBank/DDBJ databases">
        <title>Plant Genome Project.</title>
        <authorList>
            <person name="Zhang R.-G."/>
        </authorList>
    </citation>
    <scope>NUCLEOTIDE SEQUENCE [LARGE SCALE GENOMIC DNA]</scope>
    <source>
        <tissue evidence="18">Rhizome</tissue>
    </source>
</reference>
<comment type="caution">
    <text evidence="12">Lacks conserved residue(s) required for the propagation of feature annotation.</text>
</comment>
<dbReference type="SUPFAM" id="SSF56112">
    <property type="entry name" value="Protein kinase-like (PK-like)"/>
    <property type="match status" value="1"/>
</dbReference>
<evidence type="ECO:0000256" key="4">
    <source>
        <dbReference type="ARBA" id="ARBA00022679"/>
    </source>
</evidence>
<keyword evidence="3 12" id="KW-0245">EGF-like domain</keyword>
<dbReference type="InterPro" id="IPR025287">
    <property type="entry name" value="WAK_GUB"/>
</dbReference>
<dbReference type="InterPro" id="IPR000719">
    <property type="entry name" value="Prot_kinase_dom"/>
</dbReference>
<dbReference type="InterPro" id="IPR018097">
    <property type="entry name" value="EGF_Ca-bd_CS"/>
</dbReference>
<dbReference type="Proteomes" id="UP000734854">
    <property type="component" value="Unassembled WGS sequence"/>
</dbReference>
<evidence type="ECO:0000256" key="7">
    <source>
        <dbReference type="ARBA" id="ARBA00022741"/>
    </source>
</evidence>
<dbReference type="Pfam" id="PF00069">
    <property type="entry name" value="Pkinase"/>
    <property type="match status" value="1"/>
</dbReference>
<dbReference type="EMBL" id="JACMSC010000021">
    <property type="protein sequence ID" value="KAG6469626.1"/>
    <property type="molecule type" value="Genomic_DNA"/>
</dbReference>
<feature type="chain" id="PRO_5035177288" description="Protein kinase domain-containing protein" evidence="15">
    <location>
        <begin position="16"/>
        <end position="908"/>
    </location>
</feature>
<evidence type="ECO:0000256" key="6">
    <source>
        <dbReference type="ARBA" id="ARBA00022737"/>
    </source>
</evidence>
<keyword evidence="14" id="KW-0812">Transmembrane</keyword>
<dbReference type="FunFam" id="2.10.25.10:FF:000038">
    <property type="entry name" value="Fibrillin 2"/>
    <property type="match status" value="1"/>
</dbReference>
<gene>
    <name evidence="18" type="ORF">ZIOFF_070556</name>
</gene>
<comment type="subcellular location">
    <subcellularLocation>
        <location evidence="1">Membrane</location>
        <topology evidence="1">Single-pass type I membrane protein</topology>
    </subcellularLocation>
</comment>
<dbReference type="InterPro" id="IPR000742">
    <property type="entry name" value="EGF"/>
</dbReference>
<feature type="signal peptide" evidence="15">
    <location>
        <begin position="1"/>
        <end position="15"/>
    </location>
</feature>